<proteinExistence type="predicted"/>
<dbReference type="AlphaFoldDB" id="D4K6X3"/>
<dbReference type="HOGENOM" id="CLU_3381953_0_0_9"/>
<dbReference type="Proteomes" id="UP000007059">
    <property type="component" value="Chromosome"/>
</dbReference>
<sequence length="33" mass="4031">MYLIFYQPPSFELSKKALLPHRVSRAFTMYYTM</sequence>
<gene>
    <name evidence="1" type="ORF">FPR_01260</name>
</gene>
<evidence type="ECO:0000313" key="2">
    <source>
        <dbReference type="Proteomes" id="UP000007059"/>
    </source>
</evidence>
<dbReference type="EMBL" id="FP929046">
    <property type="protein sequence ID" value="CBL00586.1"/>
    <property type="molecule type" value="Genomic_DNA"/>
</dbReference>
<dbReference type="KEGG" id="fpa:FPR_01260"/>
<reference evidence="1 2" key="2">
    <citation type="submission" date="2010-03" db="EMBL/GenBank/DDBJ databases">
        <authorList>
            <person name="Pajon A."/>
        </authorList>
    </citation>
    <scope>NUCLEOTIDE SEQUENCE [LARGE SCALE GENOMIC DNA]</scope>
    <source>
        <strain evidence="1 2">SL3/3</strain>
    </source>
</reference>
<evidence type="ECO:0000313" key="1">
    <source>
        <dbReference type="EMBL" id="CBL00586.1"/>
    </source>
</evidence>
<organism evidence="1 2">
    <name type="scientific">Faecalibacterium prausnitzii SL3/3</name>
    <dbReference type="NCBI Taxonomy" id="657322"/>
    <lineage>
        <taxon>Bacteria</taxon>
        <taxon>Bacillati</taxon>
        <taxon>Bacillota</taxon>
        <taxon>Clostridia</taxon>
        <taxon>Eubacteriales</taxon>
        <taxon>Oscillospiraceae</taxon>
        <taxon>Faecalibacterium</taxon>
    </lineage>
</organism>
<accession>D4K6X3</accession>
<protein>
    <submittedName>
        <fullName evidence="1">Uncharacterized protein</fullName>
    </submittedName>
</protein>
<reference evidence="1 2" key="1">
    <citation type="submission" date="2010-03" db="EMBL/GenBank/DDBJ databases">
        <title>The genome sequence of Faecalibacterium prausnitzii SL3/3.</title>
        <authorList>
            <consortium name="metaHIT consortium -- http://www.metahit.eu/"/>
            <person name="Pajon A."/>
            <person name="Turner K."/>
            <person name="Parkhill J."/>
            <person name="Duncan S."/>
            <person name="Flint H."/>
        </authorList>
    </citation>
    <scope>NUCLEOTIDE SEQUENCE [LARGE SCALE GENOMIC DNA]</scope>
    <source>
        <strain evidence="1 2">SL3/3</strain>
    </source>
</reference>
<name>D4K6X3_9FIRM</name>